<keyword evidence="4" id="KW-1185">Reference proteome</keyword>
<protein>
    <recommendedName>
        <fullName evidence="2">F-box associated beta-propeller type 1 domain-containing protein</fullName>
    </recommendedName>
</protein>
<evidence type="ECO:0000313" key="3">
    <source>
        <dbReference type="EMBL" id="KAK1441055.1"/>
    </source>
</evidence>
<sequence>MVVIWNILIRKTVAVAVPNVEIGMTYGTVLGFGVCRETSDPKIVRIKFIDSWDEMETINPPLSTGVWRPPLGNVPRKSIHFDACEGSVTIDGVVYWLATERVMTHAGGNYYILIVSFDTTSEEFGEVYLPDSLAHLDDYNLSISKLRNRVVILEQHRDEKGYGVWMMQDGVSVASFFIDSFVRIFTINSPDASVKGFRKTGEPIIELVEDGHRPLVVYDPYSTNVIFLENDVDGSSFCAYPYVETLLLHDQPDFTIYDNGKATLSEERVREAFEAYM</sequence>
<feature type="domain" description="F-box associated beta-propeller type 1" evidence="2">
    <location>
        <begin position="2"/>
        <end position="169"/>
    </location>
</feature>
<proteinExistence type="predicted"/>
<organism evidence="3 4">
    <name type="scientific">Tagetes erecta</name>
    <name type="common">African marigold</name>
    <dbReference type="NCBI Taxonomy" id="13708"/>
    <lineage>
        <taxon>Eukaryota</taxon>
        <taxon>Viridiplantae</taxon>
        <taxon>Streptophyta</taxon>
        <taxon>Embryophyta</taxon>
        <taxon>Tracheophyta</taxon>
        <taxon>Spermatophyta</taxon>
        <taxon>Magnoliopsida</taxon>
        <taxon>eudicotyledons</taxon>
        <taxon>Gunneridae</taxon>
        <taxon>Pentapetalae</taxon>
        <taxon>asterids</taxon>
        <taxon>campanulids</taxon>
        <taxon>Asterales</taxon>
        <taxon>Asteraceae</taxon>
        <taxon>Asteroideae</taxon>
        <taxon>Heliantheae alliance</taxon>
        <taxon>Tageteae</taxon>
        <taxon>Tagetes</taxon>
    </lineage>
</organism>
<dbReference type="InterPro" id="IPR050796">
    <property type="entry name" value="SCF_F-box_component"/>
</dbReference>
<name>A0AAD8LPB7_TARER</name>
<gene>
    <name evidence="3" type="ORF">QVD17_06892</name>
</gene>
<accession>A0AAD8LPB7</accession>
<dbReference type="NCBIfam" id="TIGR01640">
    <property type="entry name" value="F_box_assoc_1"/>
    <property type="match status" value="1"/>
</dbReference>
<dbReference type="Proteomes" id="UP001229421">
    <property type="component" value="Unassembled WGS sequence"/>
</dbReference>
<reference evidence="3" key="1">
    <citation type="journal article" date="2023" name="bioRxiv">
        <title>Improved chromosome-level genome assembly for marigold (Tagetes erecta).</title>
        <authorList>
            <person name="Jiang F."/>
            <person name="Yuan L."/>
            <person name="Wang S."/>
            <person name="Wang H."/>
            <person name="Xu D."/>
            <person name="Wang A."/>
            <person name="Fan W."/>
        </authorList>
    </citation>
    <scope>NUCLEOTIDE SEQUENCE</scope>
    <source>
        <strain evidence="3">WSJ</strain>
        <tissue evidence="3">Leaf</tissue>
    </source>
</reference>
<evidence type="ECO:0000313" key="4">
    <source>
        <dbReference type="Proteomes" id="UP001229421"/>
    </source>
</evidence>
<dbReference type="PANTHER" id="PTHR31672">
    <property type="entry name" value="BNACNNG10540D PROTEIN"/>
    <property type="match status" value="1"/>
</dbReference>
<dbReference type="Pfam" id="PF07734">
    <property type="entry name" value="FBA_1"/>
    <property type="match status" value="1"/>
</dbReference>
<feature type="chain" id="PRO_5042005504" description="F-box associated beta-propeller type 1 domain-containing protein" evidence="1">
    <location>
        <begin position="17"/>
        <end position="277"/>
    </location>
</feature>
<dbReference type="InterPro" id="IPR017451">
    <property type="entry name" value="F-box-assoc_interact_dom"/>
</dbReference>
<evidence type="ECO:0000256" key="1">
    <source>
        <dbReference type="SAM" id="SignalP"/>
    </source>
</evidence>
<dbReference type="EMBL" id="JAUHHV010000001">
    <property type="protein sequence ID" value="KAK1441055.1"/>
    <property type="molecule type" value="Genomic_DNA"/>
</dbReference>
<dbReference type="PANTHER" id="PTHR31672:SF10">
    <property type="entry name" value="F-BOX DOMAIN-CONTAINING PROTEIN"/>
    <property type="match status" value="1"/>
</dbReference>
<comment type="caution">
    <text evidence="3">The sequence shown here is derived from an EMBL/GenBank/DDBJ whole genome shotgun (WGS) entry which is preliminary data.</text>
</comment>
<dbReference type="InterPro" id="IPR006527">
    <property type="entry name" value="F-box-assoc_dom_typ1"/>
</dbReference>
<evidence type="ECO:0000259" key="2">
    <source>
        <dbReference type="Pfam" id="PF07734"/>
    </source>
</evidence>
<keyword evidence="1" id="KW-0732">Signal</keyword>
<feature type="signal peptide" evidence="1">
    <location>
        <begin position="1"/>
        <end position="16"/>
    </location>
</feature>
<dbReference type="AlphaFoldDB" id="A0AAD8LPB7"/>